<keyword evidence="2" id="KW-0229">DNA integration</keyword>
<dbReference type="CDD" id="cd01189">
    <property type="entry name" value="INT_ICEBs1_C_like"/>
    <property type="match status" value="1"/>
</dbReference>
<evidence type="ECO:0000313" key="10">
    <source>
        <dbReference type="Proteomes" id="UP001364224"/>
    </source>
</evidence>
<name>A0ABU8BJ57_9BRAD</name>
<dbReference type="Gene3D" id="1.10.443.10">
    <property type="entry name" value="Intergrase catalytic core"/>
    <property type="match status" value="1"/>
</dbReference>
<dbReference type="PROSITE" id="PS51900">
    <property type="entry name" value="CB"/>
    <property type="match status" value="1"/>
</dbReference>
<evidence type="ECO:0000256" key="6">
    <source>
        <dbReference type="SAM" id="MobiDB-lite"/>
    </source>
</evidence>
<keyword evidence="3 5" id="KW-0238">DNA-binding</keyword>
<dbReference type="InterPro" id="IPR044068">
    <property type="entry name" value="CB"/>
</dbReference>
<comment type="caution">
    <text evidence="9">The sequence shown here is derived from an EMBL/GenBank/DDBJ whole genome shotgun (WGS) entry which is preliminary data.</text>
</comment>
<keyword evidence="10" id="KW-1185">Reference proteome</keyword>
<dbReference type="InterPro" id="IPR011010">
    <property type="entry name" value="DNA_brk_join_enz"/>
</dbReference>
<organism evidence="9 10">
    <name type="scientific">Bradyrhizobium algeriense</name>
    <dbReference type="NCBI Taxonomy" id="634784"/>
    <lineage>
        <taxon>Bacteria</taxon>
        <taxon>Pseudomonadati</taxon>
        <taxon>Pseudomonadota</taxon>
        <taxon>Alphaproteobacteria</taxon>
        <taxon>Hyphomicrobiales</taxon>
        <taxon>Nitrobacteraceae</taxon>
        <taxon>Bradyrhizobium</taxon>
    </lineage>
</organism>
<dbReference type="PROSITE" id="PS51898">
    <property type="entry name" value="TYR_RECOMBINASE"/>
    <property type="match status" value="1"/>
</dbReference>
<sequence length="388" mass="43310">MASVRRRTWKATSGETKAAWVVDYADSRGVRQRKHYLSKKAADAFRIQVEGQMQAGTYRAAADKVTVKEVCESFLEHCAGRYERDERMTRKMLAVYKGHASNHILHPDHGLGNRKLSQLTARSVGDFRDRLRSAGVTVPTTRKILATLHSALAYAVSQDWISANAAHGTRVIGPRDEGSKKVVPPSKSDMGATLSGADEDLRIKLTFAASTGVRAGEQWAVRWRDVDLESGHLHIGRRVDAYGEEGVPKSAAGVRTVPISSQLTAMLKTWKLRSKFKTPDDLVFPNDNGNHTSHDNLTKRRFGPLFDRLEAAYLRDPTRFPAPPRRFNWHALRHFAVSSWIEAGFAPKTVQTFAGHASLQVTMDRYGHLFPSDDHKRAMDQIAKGLFA</sequence>
<evidence type="ECO:0000313" key="9">
    <source>
        <dbReference type="EMBL" id="MEH2558530.1"/>
    </source>
</evidence>
<dbReference type="Proteomes" id="UP001364224">
    <property type="component" value="Unassembled WGS sequence"/>
</dbReference>
<dbReference type="InterPro" id="IPR002104">
    <property type="entry name" value="Integrase_catalytic"/>
</dbReference>
<dbReference type="EMBL" id="JAZHRV010000001">
    <property type="protein sequence ID" value="MEH2558530.1"/>
    <property type="molecule type" value="Genomic_DNA"/>
</dbReference>
<feature type="domain" description="Core-binding (CB)" evidence="8">
    <location>
        <begin position="65"/>
        <end position="156"/>
    </location>
</feature>
<evidence type="ECO:0000256" key="5">
    <source>
        <dbReference type="PROSITE-ProRule" id="PRU01248"/>
    </source>
</evidence>
<evidence type="ECO:0000259" key="8">
    <source>
        <dbReference type="PROSITE" id="PS51900"/>
    </source>
</evidence>
<keyword evidence="4" id="KW-0233">DNA recombination</keyword>
<dbReference type="InterPro" id="IPR050090">
    <property type="entry name" value="Tyrosine_recombinase_XerCD"/>
</dbReference>
<dbReference type="InterPro" id="IPR010998">
    <property type="entry name" value="Integrase_recombinase_N"/>
</dbReference>
<dbReference type="RefSeq" id="WP_334485650.1">
    <property type="nucleotide sequence ID" value="NZ_JAZHRV010000001.1"/>
</dbReference>
<evidence type="ECO:0000256" key="2">
    <source>
        <dbReference type="ARBA" id="ARBA00022908"/>
    </source>
</evidence>
<dbReference type="Gene3D" id="1.10.150.130">
    <property type="match status" value="1"/>
</dbReference>
<accession>A0ABU8BJ57</accession>
<dbReference type="PANTHER" id="PTHR30349">
    <property type="entry name" value="PHAGE INTEGRASE-RELATED"/>
    <property type="match status" value="1"/>
</dbReference>
<comment type="similarity">
    <text evidence="1">Belongs to the 'phage' integrase family.</text>
</comment>
<evidence type="ECO:0000259" key="7">
    <source>
        <dbReference type="PROSITE" id="PS51898"/>
    </source>
</evidence>
<evidence type="ECO:0000256" key="4">
    <source>
        <dbReference type="ARBA" id="ARBA00023172"/>
    </source>
</evidence>
<evidence type="ECO:0000256" key="1">
    <source>
        <dbReference type="ARBA" id="ARBA00008857"/>
    </source>
</evidence>
<dbReference type="PANTHER" id="PTHR30349:SF64">
    <property type="entry name" value="PROPHAGE INTEGRASE INTD-RELATED"/>
    <property type="match status" value="1"/>
</dbReference>
<feature type="domain" description="Tyr recombinase" evidence="7">
    <location>
        <begin position="180"/>
        <end position="381"/>
    </location>
</feature>
<dbReference type="SUPFAM" id="SSF56349">
    <property type="entry name" value="DNA breaking-rejoining enzymes"/>
    <property type="match status" value="1"/>
</dbReference>
<dbReference type="InterPro" id="IPR013762">
    <property type="entry name" value="Integrase-like_cat_sf"/>
</dbReference>
<gene>
    <name evidence="9" type="ORF">V1286_006059</name>
</gene>
<evidence type="ECO:0000256" key="3">
    <source>
        <dbReference type="ARBA" id="ARBA00023125"/>
    </source>
</evidence>
<feature type="region of interest" description="Disordered" evidence="6">
    <location>
        <begin position="171"/>
        <end position="194"/>
    </location>
</feature>
<reference evidence="9 10" key="1">
    <citation type="submission" date="2024-02" db="EMBL/GenBank/DDBJ databases">
        <title>Adaptive strategies in a cosmopolitan and abundant soil bacterium.</title>
        <authorList>
            <person name="Carini P."/>
        </authorList>
    </citation>
    <scope>NUCLEOTIDE SEQUENCE [LARGE SCALE GENOMIC DNA]</scope>
    <source>
        <strain evidence="9 10">AZCC 1608</strain>
    </source>
</reference>
<dbReference type="Pfam" id="PF00589">
    <property type="entry name" value="Phage_integrase"/>
    <property type="match status" value="1"/>
</dbReference>
<protein>
    <submittedName>
        <fullName evidence="9">Integrase</fullName>
    </submittedName>
</protein>
<proteinExistence type="inferred from homology"/>